<dbReference type="InterPro" id="IPR003111">
    <property type="entry name" value="Lon_prtase_N"/>
</dbReference>
<dbReference type="PATRIC" id="fig|106634.4.peg.2446"/>
<dbReference type="Pfam" id="PF02190">
    <property type="entry name" value="LON_substr_bdg"/>
    <property type="match status" value="1"/>
</dbReference>
<dbReference type="InterPro" id="IPR046336">
    <property type="entry name" value="Lon_prtase_N_sf"/>
</dbReference>
<reference evidence="2 3" key="1">
    <citation type="submission" date="2015-04" db="EMBL/GenBank/DDBJ databases">
        <title>Complete Sequence for the Genome of the Thioalkalivibrio versutus D301.</title>
        <authorList>
            <person name="Mu T."/>
            <person name="Zhou J."/>
            <person name="Xu X."/>
        </authorList>
    </citation>
    <scope>NUCLEOTIDE SEQUENCE [LARGE SCALE GENOMIC DNA]</scope>
    <source>
        <strain evidence="2 3">D301</strain>
    </source>
</reference>
<name>A0A0G3GB20_9GAMM</name>
<accession>A0A0G3GB20</accession>
<dbReference type="PROSITE" id="PS51787">
    <property type="entry name" value="LON_N"/>
    <property type="match status" value="1"/>
</dbReference>
<dbReference type="AlphaFoldDB" id="A0A0G3GB20"/>
<feature type="domain" description="Lon N-terminal" evidence="1">
    <location>
        <begin position="1"/>
        <end position="198"/>
    </location>
</feature>
<keyword evidence="3" id="KW-1185">Reference proteome</keyword>
<dbReference type="EMBL" id="CP011367">
    <property type="protein sequence ID" value="AKJ96031.1"/>
    <property type="molecule type" value="Genomic_DNA"/>
</dbReference>
<proteinExistence type="predicted"/>
<organism evidence="2 3">
    <name type="scientific">Thioalkalivibrio versutus</name>
    <dbReference type="NCBI Taxonomy" id="106634"/>
    <lineage>
        <taxon>Bacteria</taxon>
        <taxon>Pseudomonadati</taxon>
        <taxon>Pseudomonadota</taxon>
        <taxon>Gammaproteobacteria</taxon>
        <taxon>Chromatiales</taxon>
        <taxon>Ectothiorhodospiraceae</taxon>
        <taxon>Thioalkalivibrio</taxon>
    </lineage>
</organism>
<protein>
    <submittedName>
        <fullName evidence="2">Peptidase S16</fullName>
    </submittedName>
</protein>
<dbReference type="OrthoDB" id="8558970at2"/>
<dbReference type="KEGG" id="tvr:TVD_12000"/>
<dbReference type="InterPro" id="IPR015947">
    <property type="entry name" value="PUA-like_sf"/>
</dbReference>
<dbReference type="Proteomes" id="UP000064201">
    <property type="component" value="Chromosome"/>
</dbReference>
<evidence type="ECO:0000313" key="3">
    <source>
        <dbReference type="Proteomes" id="UP000064201"/>
    </source>
</evidence>
<dbReference type="STRING" id="106634.TVD_12000"/>
<dbReference type="SMART" id="SM00464">
    <property type="entry name" value="LON"/>
    <property type="match status" value="1"/>
</dbReference>
<evidence type="ECO:0000259" key="1">
    <source>
        <dbReference type="PROSITE" id="PS51787"/>
    </source>
</evidence>
<gene>
    <name evidence="2" type="ORF">TVD_12000</name>
</gene>
<dbReference type="PANTHER" id="PTHR46732">
    <property type="entry name" value="ATP-DEPENDENT PROTEASE LA (LON) DOMAIN PROTEIN"/>
    <property type="match status" value="1"/>
</dbReference>
<dbReference type="RefSeq" id="WP_019567639.1">
    <property type="nucleotide sequence ID" value="NZ_CP011367.1"/>
</dbReference>
<dbReference type="PANTHER" id="PTHR46732:SF8">
    <property type="entry name" value="ATP-DEPENDENT PROTEASE LA (LON) DOMAIN PROTEIN"/>
    <property type="match status" value="1"/>
</dbReference>
<dbReference type="Gene3D" id="1.10.4060.10">
    <property type="entry name" value="BPP1347 like domain"/>
    <property type="match status" value="1"/>
</dbReference>
<sequence>MTTLPLFPLNTVLFPEGLLPLRIFETRYLDMVRRCLRSDGRFVIVATEPERESGELPSETDPSAGFYSVGTEAIIVDWDQRPDGLLGILVKGEGRRVIHNARHADDGLWLGDVEPLPEYPEVSLPVDYASLADLLERLLDQLGTPWSHLERRFDDSTWVAARLTELLPIDLEIKQQLLEADDPIERLERLRAAMLAASKS</sequence>
<dbReference type="Gene3D" id="2.30.130.40">
    <property type="entry name" value="LON domain-like"/>
    <property type="match status" value="1"/>
</dbReference>
<dbReference type="SUPFAM" id="SSF88697">
    <property type="entry name" value="PUA domain-like"/>
    <property type="match status" value="1"/>
</dbReference>
<evidence type="ECO:0000313" key="2">
    <source>
        <dbReference type="EMBL" id="AKJ96031.1"/>
    </source>
</evidence>